<evidence type="ECO:0000313" key="3">
    <source>
        <dbReference type="EMBL" id="SEW08348.1"/>
    </source>
</evidence>
<dbReference type="Proteomes" id="UP000250136">
    <property type="component" value="Chromosome"/>
</dbReference>
<dbReference type="Proteomes" id="UP000051862">
    <property type="component" value="Unassembled WGS sequence"/>
</dbReference>
<reference evidence="3 5" key="3">
    <citation type="submission" date="2016-10" db="EMBL/GenBank/DDBJ databases">
        <authorList>
            <person name="de Groot N.N."/>
        </authorList>
    </citation>
    <scope>NUCLEOTIDE SEQUENCE [LARGE SCALE GENOMIC DNA]</scope>
    <source>
        <strain evidence="3 5">OGL-20</strain>
    </source>
</reference>
<evidence type="ECO:0008006" key="7">
    <source>
        <dbReference type="Google" id="ProtNLM"/>
    </source>
</evidence>
<dbReference type="EMBL" id="CP015105">
    <property type="protein sequence ID" value="ASJ12100.1"/>
    <property type="molecule type" value="Genomic_DNA"/>
</dbReference>
<reference evidence="2 4" key="1">
    <citation type="submission" date="2015-08" db="EMBL/GenBank/DDBJ databases">
        <title>Thermococcus thioreducens DSM 14981 genome sequencing.</title>
        <authorList>
            <person name="Hong S.-J."/>
            <person name="Kim M.-C."/>
            <person name="Shin J.-H."/>
        </authorList>
    </citation>
    <scope>NUCLEOTIDE SEQUENCE [LARGE SCALE GENOMIC DNA]</scope>
    <source>
        <strain evidence="2 4">DSM 14981</strain>
    </source>
</reference>
<dbReference type="STRING" id="277988.SAMN05216170_1461"/>
<proteinExistence type="predicted"/>
<evidence type="ECO:0000313" key="6">
    <source>
        <dbReference type="Proteomes" id="UP000250136"/>
    </source>
</evidence>
<gene>
    <name evidence="1" type="ORF">A3L14_04045</name>
    <name evidence="2" type="ORF">AMR53_03520</name>
    <name evidence="3" type="ORF">SAMN05216170_1461</name>
</gene>
<dbReference type="EMBL" id="LIXN01000006">
    <property type="protein sequence ID" value="KQH82683.1"/>
    <property type="molecule type" value="Genomic_DNA"/>
</dbReference>
<reference evidence="1 6" key="2">
    <citation type="submission" date="2016-04" db="EMBL/GenBank/DDBJ databases">
        <title>Complete genome sequence of Thermococcus thioreducens type strain OGL-20P.</title>
        <authorList>
            <person name="Oger P.M."/>
        </authorList>
    </citation>
    <scope>NUCLEOTIDE SEQUENCE [LARGE SCALE GENOMIC DNA]</scope>
    <source>
        <strain evidence="1 6">OGL-20P</strain>
    </source>
</reference>
<dbReference type="AlphaFoldDB" id="A0A0Q2S5I0"/>
<dbReference type="OrthoDB" id="84596at2157"/>
<dbReference type="Gene3D" id="3.40.50.300">
    <property type="entry name" value="P-loop containing nucleotide triphosphate hydrolases"/>
    <property type="match status" value="1"/>
</dbReference>
<sequence length="244" mass="27861">MEMNVIDLFREEYLPGSTVSIIYDAYSSAWRIPLLLLRHAVENGRVGIISNYLGPIRSFIRKASTVGFDMETALQKGDVAVIDLFGTRYGSRESISNVFYLDKVEPETLNPKIDRIYNTHLKSLIQDRPVFRLVYTLDGVSLLLGEDNTLKLLNQTLASRTRQLPDSILVLALNRDVVSTRFVAWVSGISDYVILAKSWLEETGLKEALYLISAPYEDFEPEMYSFRVTKRKGMEKLRVRKISP</sequence>
<dbReference type="EMBL" id="FOIW01000002">
    <property type="protein sequence ID" value="SEW08348.1"/>
    <property type="molecule type" value="Genomic_DNA"/>
</dbReference>
<dbReference type="InterPro" id="IPR027417">
    <property type="entry name" value="P-loop_NTPase"/>
</dbReference>
<evidence type="ECO:0000313" key="5">
    <source>
        <dbReference type="Proteomes" id="UP000182125"/>
    </source>
</evidence>
<dbReference type="GeneID" id="33333565"/>
<keyword evidence="6" id="KW-1185">Reference proteome</keyword>
<accession>A0A0Q2S5I0</accession>
<dbReference type="KEGG" id="ttd:A3L14_04045"/>
<dbReference type="Proteomes" id="UP000182125">
    <property type="component" value="Unassembled WGS sequence"/>
</dbReference>
<evidence type="ECO:0000313" key="4">
    <source>
        <dbReference type="Proteomes" id="UP000051862"/>
    </source>
</evidence>
<evidence type="ECO:0000313" key="1">
    <source>
        <dbReference type="EMBL" id="ASJ12100.1"/>
    </source>
</evidence>
<name>A0A0Q2S5I0_9EURY</name>
<dbReference type="RefSeq" id="WP_055428954.1">
    <property type="nucleotide sequence ID" value="NZ_CP015105.1"/>
</dbReference>
<dbReference type="PATRIC" id="fig|277988.4.peg.748"/>
<evidence type="ECO:0000313" key="2">
    <source>
        <dbReference type="EMBL" id="KQH82683.1"/>
    </source>
</evidence>
<protein>
    <recommendedName>
        <fullName evidence="7">KaiC-like domain-containing protein</fullName>
    </recommendedName>
</protein>
<organism evidence="2 4">
    <name type="scientific">Thermococcus thioreducens</name>
    <dbReference type="NCBI Taxonomy" id="277988"/>
    <lineage>
        <taxon>Archaea</taxon>
        <taxon>Methanobacteriati</taxon>
        <taxon>Methanobacteriota</taxon>
        <taxon>Thermococci</taxon>
        <taxon>Thermococcales</taxon>
        <taxon>Thermococcaceae</taxon>
        <taxon>Thermococcus</taxon>
    </lineage>
</organism>